<feature type="transmembrane region" description="Helical" evidence="3">
    <location>
        <begin position="405"/>
        <end position="428"/>
    </location>
</feature>
<sequence length="878" mass="97395">MIRESSCLSVLHSFDHWLASCFYGLSNAAGRHKLPFIIVPVLLALTGLGVFLGLMKYEPRMEQLYFPTNSRAVHDEKAVEKIWGDQGIRFSTVILVWQGSFDANVLTADRFANAKQILDGILTDSVVHEGKAVTFSDVCHRGNTPDGSCFRLSVFNWWDNKTLPSSDEQLIDQLNERTRMDQCGRVLRDEVSMLLAMPHRAADGRVLSASAYHFVFGTRPIDEARTWEGNLVSRFIDVDSERWGESEGFRVYVRTEHSIDTEIERSVGGNLVLMTVVFIVLIGYTVSVTYRHKNLVRSQMLLALTGVGFVMLSLCLAYGIMGLAGVPFTAVVGLSPFLILGVGVDDIFISLNTVHEKDPDIEPRERVSLAMKQCGPSITMTTLTSFVAFAAGATASFPVVKGFCLYTATAILCVFLLTITGFLACVHLDAIRQNHNRIDWLLLKSRDPEAYRGPHQRLPWGLTAIFQVHLGPFLAKPVVKAAVILSFLALLAGGIVGILHLDQGLRLQKLSPYGSYFREYYVAEERLGLDGPAQELSLTVSISGLNFTSAEDMRQLEQLTTDLEDNVYAHADTDKRITSLVRTYDDWRSLNQFNTSHAAFYDHLDTFLKQDGDPFKKDVIWNADGHISHLRIFVRTIGLPFRKQDDLMLSFRDVVDDSELADRDVAILPQTIQTMLIAVAAVLVVTFVFLSHPLTVLFVFVMIVMIDVNLLQIGYMTWWDVPLDSISMINLVLSIGFSVDYSAHLAHAFMLAPGTRDERMQQALSTMGVSIANGGMSTLLATLPLAGSPSYIFFTYFRMMLMAVLFGMMHGLICLPVLLSLIGPPAISRAEAKQTNHTNHVSGRRTASTESAQSDGTDKQPTESQQTVAADLAGHTEV</sequence>
<dbReference type="AlphaFoldDB" id="A0A0G4F4L8"/>
<dbReference type="Proteomes" id="UP000041254">
    <property type="component" value="Unassembled WGS sequence"/>
</dbReference>
<evidence type="ECO:0000256" key="3">
    <source>
        <dbReference type="SAM" id="Phobius"/>
    </source>
</evidence>
<evidence type="ECO:0000313" key="6">
    <source>
        <dbReference type="Proteomes" id="UP000041254"/>
    </source>
</evidence>
<dbReference type="InterPro" id="IPR053958">
    <property type="entry name" value="HMGCR/SNAP/NPC1-like_SSD"/>
</dbReference>
<dbReference type="PANTHER" id="PTHR10796">
    <property type="entry name" value="PATCHED-RELATED"/>
    <property type="match status" value="1"/>
</dbReference>
<feature type="transmembrane region" description="Helical" evidence="3">
    <location>
        <begin position="271"/>
        <end position="290"/>
    </location>
</feature>
<dbReference type="OrthoDB" id="6510177at2759"/>
<gene>
    <name evidence="5" type="ORF">Vbra_1297</name>
</gene>
<dbReference type="Gene3D" id="1.20.1640.10">
    <property type="entry name" value="Multidrug efflux transporter AcrB transmembrane domain"/>
    <property type="match status" value="2"/>
</dbReference>
<feature type="transmembrane region" description="Helical" evidence="3">
    <location>
        <begin position="676"/>
        <end position="706"/>
    </location>
</feature>
<feature type="transmembrane region" description="Helical" evidence="3">
    <location>
        <begin position="726"/>
        <end position="752"/>
    </location>
</feature>
<reference evidence="5 6" key="1">
    <citation type="submission" date="2014-11" db="EMBL/GenBank/DDBJ databases">
        <authorList>
            <person name="Zhu J."/>
            <person name="Qi W."/>
            <person name="Song R."/>
        </authorList>
    </citation>
    <scope>NUCLEOTIDE SEQUENCE [LARGE SCALE GENOMIC DNA]</scope>
</reference>
<evidence type="ECO:0000256" key="2">
    <source>
        <dbReference type="SAM" id="MobiDB-lite"/>
    </source>
</evidence>
<comment type="similarity">
    <text evidence="1">Belongs to the patched family.</text>
</comment>
<dbReference type="PhylomeDB" id="A0A0G4F4L8"/>
<feature type="transmembrane region" description="Helical" evidence="3">
    <location>
        <begin position="375"/>
        <end position="399"/>
    </location>
</feature>
<feature type="transmembrane region" description="Helical" evidence="3">
    <location>
        <begin position="302"/>
        <end position="324"/>
    </location>
</feature>
<dbReference type="EMBL" id="CDMY01000372">
    <property type="protein sequence ID" value="CEM06867.1"/>
    <property type="molecule type" value="Genomic_DNA"/>
</dbReference>
<dbReference type="OMA" id="EMYNICC"/>
<dbReference type="InterPro" id="IPR000731">
    <property type="entry name" value="SSD"/>
</dbReference>
<feature type="region of interest" description="Disordered" evidence="2">
    <location>
        <begin position="832"/>
        <end position="878"/>
    </location>
</feature>
<feature type="transmembrane region" description="Helical" evidence="3">
    <location>
        <begin position="799"/>
        <end position="823"/>
    </location>
</feature>
<keyword evidence="3" id="KW-0812">Transmembrane</keyword>
<organism evidence="5 6">
    <name type="scientific">Vitrella brassicaformis (strain CCMP3155)</name>
    <dbReference type="NCBI Taxonomy" id="1169540"/>
    <lineage>
        <taxon>Eukaryota</taxon>
        <taxon>Sar</taxon>
        <taxon>Alveolata</taxon>
        <taxon>Colpodellida</taxon>
        <taxon>Vitrellaceae</taxon>
        <taxon>Vitrella</taxon>
    </lineage>
</organism>
<feature type="transmembrane region" description="Helical" evidence="3">
    <location>
        <begin position="764"/>
        <end position="787"/>
    </location>
</feature>
<dbReference type="Pfam" id="PF12349">
    <property type="entry name" value="Sterol-sensing"/>
    <property type="match status" value="1"/>
</dbReference>
<protein>
    <recommendedName>
        <fullName evidence="4">SSD domain-containing protein</fullName>
    </recommendedName>
</protein>
<proteinExistence type="inferred from homology"/>
<feature type="transmembrane region" description="Helical" evidence="3">
    <location>
        <begin position="481"/>
        <end position="501"/>
    </location>
</feature>
<feature type="transmembrane region" description="Helical" evidence="3">
    <location>
        <begin position="34"/>
        <end position="55"/>
    </location>
</feature>
<dbReference type="PROSITE" id="PS50156">
    <property type="entry name" value="SSD"/>
    <property type="match status" value="1"/>
</dbReference>
<evidence type="ECO:0000259" key="4">
    <source>
        <dbReference type="PROSITE" id="PS50156"/>
    </source>
</evidence>
<keyword evidence="3" id="KW-1133">Transmembrane helix</keyword>
<dbReference type="VEuPathDB" id="CryptoDB:Vbra_1297"/>
<feature type="domain" description="SSD" evidence="4">
    <location>
        <begin position="270"/>
        <end position="428"/>
    </location>
</feature>
<keyword evidence="3" id="KW-0472">Membrane</keyword>
<feature type="transmembrane region" description="Helical" evidence="3">
    <location>
        <begin position="330"/>
        <end position="354"/>
    </location>
</feature>
<dbReference type="InterPro" id="IPR051697">
    <property type="entry name" value="Patched_domain-protein"/>
</dbReference>
<dbReference type="SUPFAM" id="SSF82866">
    <property type="entry name" value="Multidrug efflux transporter AcrB transmembrane domain"/>
    <property type="match status" value="2"/>
</dbReference>
<dbReference type="PANTHER" id="PTHR10796:SF92">
    <property type="entry name" value="PATCHED-RELATED, ISOFORM A"/>
    <property type="match status" value="1"/>
</dbReference>
<name>A0A0G4F4L8_VITBC</name>
<keyword evidence="6" id="KW-1185">Reference proteome</keyword>
<evidence type="ECO:0000313" key="5">
    <source>
        <dbReference type="EMBL" id="CEM06867.1"/>
    </source>
</evidence>
<dbReference type="InParanoid" id="A0A0G4F4L8"/>
<feature type="compositionally biased region" description="Polar residues" evidence="2">
    <location>
        <begin position="833"/>
        <end position="855"/>
    </location>
</feature>
<evidence type="ECO:0000256" key="1">
    <source>
        <dbReference type="ARBA" id="ARBA00005585"/>
    </source>
</evidence>
<dbReference type="GO" id="GO:0016020">
    <property type="term" value="C:membrane"/>
    <property type="evidence" value="ECO:0007669"/>
    <property type="project" value="TreeGrafter"/>
</dbReference>
<accession>A0A0G4F4L8</accession>